<keyword evidence="2" id="KW-0217">Developmental protein</keyword>
<keyword evidence="6" id="KW-0472">Membrane</keyword>
<protein>
    <submittedName>
        <fullName evidence="9">Uncharacterized protein</fullName>
    </submittedName>
</protein>
<evidence type="ECO:0000256" key="2">
    <source>
        <dbReference type="ARBA" id="ARBA00022473"/>
    </source>
</evidence>
<keyword evidence="3" id="KW-1003">Cell membrane</keyword>
<name>A0ABR2G2I3_9ROSI</name>
<feature type="region of interest" description="Disordered" evidence="8">
    <location>
        <begin position="47"/>
        <end position="77"/>
    </location>
</feature>
<gene>
    <name evidence="9" type="ORF">V6N12_045363</name>
</gene>
<dbReference type="EMBL" id="JBBPBM010000003">
    <property type="protein sequence ID" value="KAK8593280.1"/>
    <property type="molecule type" value="Genomic_DNA"/>
</dbReference>
<evidence type="ECO:0000256" key="1">
    <source>
        <dbReference type="ARBA" id="ARBA00004162"/>
    </source>
</evidence>
<dbReference type="Pfam" id="PF08137">
    <property type="entry name" value="DVL"/>
    <property type="match status" value="1"/>
</dbReference>
<evidence type="ECO:0000256" key="7">
    <source>
        <dbReference type="ARBA" id="ARBA00024340"/>
    </source>
</evidence>
<dbReference type="InterPro" id="IPR051525">
    <property type="entry name" value="DVL_RTFL_regulatory"/>
</dbReference>
<accession>A0ABR2G2I3</accession>
<feature type="compositionally biased region" description="Polar residues" evidence="8">
    <location>
        <begin position="53"/>
        <end position="66"/>
    </location>
</feature>
<dbReference type="PANTHER" id="PTHR33102">
    <property type="entry name" value="DVL19-RELATED-RELATED"/>
    <property type="match status" value="1"/>
</dbReference>
<comment type="caution">
    <text evidence="9">The sequence shown here is derived from an EMBL/GenBank/DDBJ whole genome shotgun (WGS) entry which is preliminary data.</text>
</comment>
<evidence type="ECO:0000256" key="8">
    <source>
        <dbReference type="SAM" id="MobiDB-lite"/>
    </source>
</evidence>
<evidence type="ECO:0000256" key="4">
    <source>
        <dbReference type="ARBA" id="ARBA00022692"/>
    </source>
</evidence>
<evidence type="ECO:0000313" key="9">
    <source>
        <dbReference type="EMBL" id="KAK8593280.1"/>
    </source>
</evidence>
<comment type="subcellular location">
    <subcellularLocation>
        <location evidence="1">Cell membrane</location>
        <topology evidence="1">Single-pass membrane protein</topology>
    </subcellularLocation>
</comment>
<sequence>MWSTTIVATTVPIVSPGVVSPSAVGVDSLTVVRASSTPASAELGSTMAHLESSPHSSSNDTLSRNTNEMEHGVRDSMPSPALVSLESVSRQSSTECDVAHQQSVVCSNMHPMVTRTMAETLRATSSFYFDDKWKFSRKESLPKSRSSSFSSSYSSSSSSSKRCAFTRKCARVLKQQRARFYIMRRCVAMLICGHD</sequence>
<proteinExistence type="inferred from homology"/>
<organism evidence="9 10">
    <name type="scientific">Hibiscus sabdariffa</name>
    <name type="common">roselle</name>
    <dbReference type="NCBI Taxonomy" id="183260"/>
    <lineage>
        <taxon>Eukaryota</taxon>
        <taxon>Viridiplantae</taxon>
        <taxon>Streptophyta</taxon>
        <taxon>Embryophyta</taxon>
        <taxon>Tracheophyta</taxon>
        <taxon>Spermatophyta</taxon>
        <taxon>Magnoliopsida</taxon>
        <taxon>eudicotyledons</taxon>
        <taxon>Gunneridae</taxon>
        <taxon>Pentapetalae</taxon>
        <taxon>rosids</taxon>
        <taxon>malvids</taxon>
        <taxon>Malvales</taxon>
        <taxon>Malvaceae</taxon>
        <taxon>Malvoideae</taxon>
        <taxon>Hibiscus</taxon>
    </lineage>
</organism>
<evidence type="ECO:0000313" key="10">
    <source>
        <dbReference type="Proteomes" id="UP001472677"/>
    </source>
</evidence>
<keyword evidence="10" id="KW-1185">Reference proteome</keyword>
<evidence type="ECO:0000256" key="3">
    <source>
        <dbReference type="ARBA" id="ARBA00022475"/>
    </source>
</evidence>
<dbReference type="InterPro" id="IPR012552">
    <property type="entry name" value="DVL"/>
</dbReference>
<dbReference type="Proteomes" id="UP001472677">
    <property type="component" value="Unassembled WGS sequence"/>
</dbReference>
<evidence type="ECO:0000256" key="5">
    <source>
        <dbReference type="ARBA" id="ARBA00022989"/>
    </source>
</evidence>
<evidence type="ECO:0000256" key="6">
    <source>
        <dbReference type="ARBA" id="ARBA00023136"/>
    </source>
</evidence>
<reference evidence="9 10" key="1">
    <citation type="journal article" date="2024" name="G3 (Bethesda)">
        <title>Genome assembly of Hibiscus sabdariffa L. provides insights into metabolisms of medicinal natural products.</title>
        <authorList>
            <person name="Kim T."/>
        </authorList>
    </citation>
    <scope>NUCLEOTIDE SEQUENCE [LARGE SCALE GENOMIC DNA]</scope>
    <source>
        <strain evidence="9">TK-2024</strain>
        <tissue evidence="9">Old leaves</tissue>
    </source>
</reference>
<keyword evidence="4" id="KW-0812">Transmembrane</keyword>
<keyword evidence="5" id="KW-1133">Transmembrane helix</keyword>
<comment type="similarity">
    <text evidence="7">Belongs to the DVL/RTFL small polypeptides family.</text>
</comment>